<dbReference type="Proteomes" id="UP001595812">
    <property type="component" value="Unassembled WGS sequence"/>
</dbReference>
<dbReference type="RefSeq" id="WP_386096147.1">
    <property type="nucleotide sequence ID" value="NZ_JBHSAT010000002.1"/>
</dbReference>
<dbReference type="InterPro" id="IPR035901">
    <property type="entry name" value="GIY-YIG_endonuc_sf"/>
</dbReference>
<dbReference type="InterPro" id="IPR050190">
    <property type="entry name" value="UPF0213_domain"/>
</dbReference>
<dbReference type="PANTHER" id="PTHR34477">
    <property type="entry name" value="UPF0213 PROTEIN YHBQ"/>
    <property type="match status" value="1"/>
</dbReference>
<dbReference type="PROSITE" id="PS50164">
    <property type="entry name" value="GIY_YIG"/>
    <property type="match status" value="1"/>
</dbReference>
<protein>
    <submittedName>
        <fullName evidence="3">GIY-YIG nuclease family protein</fullName>
    </submittedName>
</protein>
<proteinExistence type="inferred from homology"/>
<comment type="caution">
    <text evidence="3">The sequence shown here is derived from an EMBL/GenBank/DDBJ whole genome shotgun (WGS) entry which is preliminary data.</text>
</comment>
<dbReference type="CDD" id="cd10448">
    <property type="entry name" value="GIY-YIG_unchar_3"/>
    <property type="match status" value="1"/>
</dbReference>
<reference evidence="4" key="1">
    <citation type="journal article" date="2019" name="Int. J. Syst. Evol. Microbiol.">
        <title>The Global Catalogue of Microorganisms (GCM) 10K type strain sequencing project: providing services to taxonomists for standard genome sequencing and annotation.</title>
        <authorList>
            <consortium name="The Broad Institute Genomics Platform"/>
            <consortium name="The Broad Institute Genome Sequencing Center for Infectious Disease"/>
            <person name="Wu L."/>
            <person name="Ma J."/>
        </authorList>
    </citation>
    <scope>NUCLEOTIDE SEQUENCE [LARGE SCALE GENOMIC DNA]</scope>
    <source>
        <strain evidence="4">CECT 8979</strain>
    </source>
</reference>
<dbReference type="InterPro" id="IPR000305">
    <property type="entry name" value="GIY-YIG_endonuc"/>
</dbReference>
<dbReference type="SMART" id="SM00465">
    <property type="entry name" value="GIYc"/>
    <property type="match status" value="1"/>
</dbReference>
<dbReference type="Gene3D" id="3.40.1440.10">
    <property type="entry name" value="GIY-YIG endonuclease"/>
    <property type="match status" value="1"/>
</dbReference>
<dbReference type="Pfam" id="PF01541">
    <property type="entry name" value="GIY-YIG"/>
    <property type="match status" value="1"/>
</dbReference>
<sequence length="99" mass="11900">MNKSYMYFMANKNNTTIYVGATSNLVKRVYQHKTKVFKGFTAKYNCDKLVYFEEFDSIEDAISREKQIKKGNRKRKENLINKDNPEWNDLSEGWLFYFD</sequence>
<evidence type="ECO:0000256" key="1">
    <source>
        <dbReference type="ARBA" id="ARBA00007435"/>
    </source>
</evidence>
<evidence type="ECO:0000313" key="3">
    <source>
        <dbReference type="EMBL" id="MFC3875813.1"/>
    </source>
</evidence>
<dbReference type="SUPFAM" id="SSF82771">
    <property type="entry name" value="GIY-YIG endonuclease"/>
    <property type="match status" value="1"/>
</dbReference>
<keyword evidence="4" id="KW-1185">Reference proteome</keyword>
<accession>A0ABV8AD32</accession>
<evidence type="ECO:0000313" key="4">
    <source>
        <dbReference type="Proteomes" id="UP001595812"/>
    </source>
</evidence>
<feature type="domain" description="GIY-YIG" evidence="2">
    <location>
        <begin position="2"/>
        <end position="79"/>
    </location>
</feature>
<comment type="similarity">
    <text evidence="1">Belongs to the UPF0213 family.</text>
</comment>
<evidence type="ECO:0000259" key="2">
    <source>
        <dbReference type="PROSITE" id="PS50164"/>
    </source>
</evidence>
<dbReference type="EMBL" id="JBHSAT010000002">
    <property type="protein sequence ID" value="MFC3875813.1"/>
    <property type="molecule type" value="Genomic_DNA"/>
</dbReference>
<dbReference type="PANTHER" id="PTHR34477:SF5">
    <property type="entry name" value="BSL5627 PROTEIN"/>
    <property type="match status" value="1"/>
</dbReference>
<name>A0ABV8AD32_9FLAO</name>
<gene>
    <name evidence="3" type="ORF">ACFOSX_01090</name>
</gene>
<organism evidence="3 4">
    <name type="scientific">Winogradskyella maritima</name>
    <dbReference type="NCBI Taxonomy" id="1517766"/>
    <lineage>
        <taxon>Bacteria</taxon>
        <taxon>Pseudomonadati</taxon>
        <taxon>Bacteroidota</taxon>
        <taxon>Flavobacteriia</taxon>
        <taxon>Flavobacteriales</taxon>
        <taxon>Flavobacteriaceae</taxon>
        <taxon>Winogradskyella</taxon>
    </lineage>
</organism>